<keyword evidence="1" id="KW-1133">Transmembrane helix</keyword>
<sequence>MKEWLNGASGLYSKLVGYTVSRKMVIKANLYALLFISVIIVAPSLVELVIKALL</sequence>
<accession>A0A134BFK6</accession>
<comment type="caution">
    <text evidence="2">The sequence shown here is derived from an EMBL/GenBank/DDBJ whole genome shotgun (WGS) entry which is preliminary data.</text>
</comment>
<proteinExistence type="predicted"/>
<dbReference type="RefSeq" id="WP_231725231.1">
    <property type="nucleotide sequence ID" value="NZ_KQ960502.1"/>
</dbReference>
<feature type="transmembrane region" description="Helical" evidence="1">
    <location>
        <begin position="30"/>
        <end position="50"/>
    </location>
</feature>
<evidence type="ECO:0000256" key="1">
    <source>
        <dbReference type="SAM" id="Phobius"/>
    </source>
</evidence>
<dbReference type="EMBL" id="LSDL01000038">
    <property type="protein sequence ID" value="KXB78736.1"/>
    <property type="molecule type" value="Genomic_DNA"/>
</dbReference>
<gene>
    <name evidence="2" type="ORF">HMPREF1860_00862</name>
</gene>
<reference evidence="2 3" key="1">
    <citation type="submission" date="2016-01" db="EMBL/GenBank/DDBJ databases">
        <authorList>
            <person name="Oliw E.H."/>
        </authorList>
    </citation>
    <scope>NUCLEOTIDE SEQUENCE [LARGE SCALE GENOMIC DNA]</scope>
    <source>
        <strain evidence="2 3">DNF00307</strain>
    </source>
</reference>
<evidence type="ECO:0000313" key="3">
    <source>
        <dbReference type="Proteomes" id="UP000070531"/>
    </source>
</evidence>
<dbReference type="AlphaFoldDB" id="A0A134BFK6"/>
<protein>
    <submittedName>
        <fullName evidence="2">Uncharacterized protein</fullName>
    </submittedName>
</protein>
<dbReference type="Proteomes" id="UP000070531">
    <property type="component" value="Unassembled WGS sequence"/>
</dbReference>
<keyword evidence="1" id="KW-0472">Membrane</keyword>
<evidence type="ECO:0000313" key="2">
    <source>
        <dbReference type="EMBL" id="KXB78736.1"/>
    </source>
</evidence>
<organism evidence="2">
    <name type="scientific">Prevotella amnii</name>
    <dbReference type="NCBI Taxonomy" id="419005"/>
    <lineage>
        <taxon>Bacteria</taxon>
        <taxon>Pseudomonadati</taxon>
        <taxon>Bacteroidota</taxon>
        <taxon>Bacteroidia</taxon>
        <taxon>Bacteroidales</taxon>
        <taxon>Prevotellaceae</taxon>
        <taxon>Prevotella</taxon>
    </lineage>
</organism>
<dbReference type="STRING" id="419005.HMPREF1860_00862"/>
<keyword evidence="1" id="KW-0812">Transmembrane</keyword>
<dbReference type="PATRIC" id="fig|419005.5.peg.864"/>
<name>A0A134BFK6_9BACT</name>